<dbReference type="PANTHER" id="PTHR43745">
    <property type="entry name" value="NITROREDUCTASE MJ1384-RELATED"/>
    <property type="match status" value="1"/>
</dbReference>
<dbReference type="InterPro" id="IPR052544">
    <property type="entry name" value="Bacteriocin_Proc_Enz"/>
</dbReference>
<evidence type="ECO:0000259" key="2">
    <source>
        <dbReference type="Pfam" id="PF00881"/>
    </source>
</evidence>
<proteinExistence type="predicted"/>
<dbReference type="GO" id="GO:0016491">
    <property type="term" value="F:oxidoreductase activity"/>
    <property type="evidence" value="ECO:0007669"/>
    <property type="project" value="InterPro"/>
</dbReference>
<dbReference type="GeneID" id="11139956"/>
<dbReference type="STRING" id="694429.Pyrfu_0312"/>
<dbReference type="RefSeq" id="WP_014025861.1">
    <property type="nucleotide sequence ID" value="NC_015931.1"/>
</dbReference>
<dbReference type="PANTHER" id="PTHR43745:SF2">
    <property type="entry name" value="NITROREDUCTASE MJ1384-RELATED"/>
    <property type="match status" value="1"/>
</dbReference>
<reference evidence="3 4" key="1">
    <citation type="journal article" date="2011" name="Stand. Genomic Sci.">
        <title>Complete genome sequence of the hyperthermophilic chemolithoautotroph Pyrolobus fumarii type strain (1A).</title>
        <authorList>
            <person name="Anderson I."/>
            <person name="Goker M."/>
            <person name="Nolan M."/>
            <person name="Lucas S."/>
            <person name="Hammon N."/>
            <person name="Deshpande S."/>
            <person name="Cheng J.F."/>
            <person name="Tapia R."/>
            <person name="Han C."/>
            <person name="Goodwin L."/>
            <person name="Pitluck S."/>
            <person name="Huntemann M."/>
            <person name="Liolios K."/>
            <person name="Ivanova N."/>
            <person name="Pagani I."/>
            <person name="Mavromatis K."/>
            <person name="Ovchinikova G."/>
            <person name="Pati A."/>
            <person name="Chen A."/>
            <person name="Palaniappan K."/>
            <person name="Land M."/>
            <person name="Hauser L."/>
            <person name="Brambilla E.M."/>
            <person name="Huber H."/>
            <person name="Yasawong M."/>
            <person name="Rohde M."/>
            <person name="Spring S."/>
            <person name="Abt B."/>
            <person name="Sikorski J."/>
            <person name="Wirth R."/>
            <person name="Detter J.C."/>
            <person name="Woyke T."/>
            <person name="Bristow J."/>
            <person name="Eisen J.A."/>
            <person name="Markowitz V."/>
            <person name="Hugenholtz P."/>
            <person name="Kyrpides N.C."/>
            <person name="Klenk H.P."/>
            <person name="Lapidus A."/>
        </authorList>
    </citation>
    <scope>NUCLEOTIDE SEQUENCE [LARGE SCALE GENOMIC DNA]</scope>
    <source>
        <strain evidence="4">DSM 11204 / 1A</strain>
    </source>
</reference>
<evidence type="ECO:0000256" key="1">
    <source>
        <dbReference type="SAM" id="Phobius"/>
    </source>
</evidence>
<keyword evidence="4" id="KW-1185">Reference proteome</keyword>
<dbReference type="Proteomes" id="UP000001037">
    <property type="component" value="Chromosome"/>
</dbReference>
<evidence type="ECO:0000313" key="4">
    <source>
        <dbReference type="Proteomes" id="UP000001037"/>
    </source>
</evidence>
<dbReference type="Gene3D" id="3.40.109.10">
    <property type="entry name" value="NADH Oxidase"/>
    <property type="match status" value="1"/>
</dbReference>
<keyword evidence="1" id="KW-0812">Transmembrane</keyword>
<dbReference type="KEGG" id="pfm:Pyrfu_0312"/>
<sequence length="271" mass="30360">MVSRRVFLQLITTSIMATLVTPLALILHAKRTYKRGPEVRVGEDCIDLPPPRLDGDVSLERSLANRRSIRDYLDEPLSIEEVSQLLWAAYGITETIHGFKTSPSAGATYPAEIYIVVGEKGVTIGDEGYLEPGSYHYNPHAHRICVVKKGELRHELYKAALEQEWVLKAPVSIVVTVVFERTTRRYGERGIRYVWIEVGHIGQNIYLQATALGLGTVAVGAFLDEQVKKIIGAPESHNPAYIMPVGRPVTPYTLDERELHAYIMAHREKST</sequence>
<protein>
    <submittedName>
        <fullName evidence="3">SagB-type dehydrogenase domain protein</fullName>
    </submittedName>
</protein>
<dbReference type="EMBL" id="CP002838">
    <property type="protein sequence ID" value="AEM38184.1"/>
    <property type="molecule type" value="Genomic_DNA"/>
</dbReference>
<evidence type="ECO:0000313" key="3">
    <source>
        <dbReference type="EMBL" id="AEM38184.1"/>
    </source>
</evidence>
<dbReference type="NCBIfam" id="TIGR03605">
    <property type="entry name" value="antibiot_sagB"/>
    <property type="match status" value="1"/>
</dbReference>
<accession>G0EFE1</accession>
<keyword evidence="1" id="KW-0472">Membrane</keyword>
<dbReference type="eggNOG" id="arCOG00288">
    <property type="taxonomic scope" value="Archaea"/>
</dbReference>
<organism evidence="3 4">
    <name type="scientific">Pyrolobus fumarii (strain DSM 11204 / 1A)</name>
    <dbReference type="NCBI Taxonomy" id="694429"/>
    <lineage>
        <taxon>Archaea</taxon>
        <taxon>Thermoproteota</taxon>
        <taxon>Thermoprotei</taxon>
        <taxon>Desulfurococcales</taxon>
        <taxon>Pyrodictiaceae</taxon>
        <taxon>Pyrolobus</taxon>
    </lineage>
</organism>
<gene>
    <name evidence="3" type="ordered locus">Pyrfu_0312</name>
</gene>
<dbReference type="InterPro" id="IPR000415">
    <property type="entry name" value="Nitroreductase-like"/>
</dbReference>
<dbReference type="Pfam" id="PF00881">
    <property type="entry name" value="Nitroreductase"/>
    <property type="match status" value="1"/>
</dbReference>
<feature type="transmembrane region" description="Helical" evidence="1">
    <location>
        <begin position="6"/>
        <end position="27"/>
    </location>
</feature>
<dbReference type="InParanoid" id="G0EFE1"/>
<dbReference type="SUPFAM" id="SSF55469">
    <property type="entry name" value="FMN-dependent nitroreductase-like"/>
    <property type="match status" value="1"/>
</dbReference>
<keyword evidence="1" id="KW-1133">Transmembrane helix</keyword>
<dbReference type="InterPro" id="IPR020051">
    <property type="entry name" value="SagB-type_dehydrogenase"/>
</dbReference>
<feature type="domain" description="Nitroreductase" evidence="2">
    <location>
        <begin position="64"/>
        <end position="247"/>
    </location>
</feature>
<dbReference type="InterPro" id="IPR029479">
    <property type="entry name" value="Nitroreductase"/>
</dbReference>
<name>G0EFE1_PYRF1</name>
<dbReference type="CDD" id="cd02142">
    <property type="entry name" value="McbC_SagB-like_oxidoreductase"/>
    <property type="match status" value="1"/>
</dbReference>
<dbReference type="HOGENOM" id="CLU_059362_3_1_2"/>
<dbReference type="AlphaFoldDB" id="G0EFE1"/>